<evidence type="ECO:0000256" key="6">
    <source>
        <dbReference type="ARBA" id="ARBA00022812"/>
    </source>
</evidence>
<comment type="function">
    <text evidence="15">Minor protein of the capsid that localizes along the inner surface of the virion, within the central cavities beneath the L1 pentamers. Plays a role in capsid stabilization through interaction with the major capsid protein L1. Once the virion enters the host cell, L2 escorts the genomic DNA into the nucleus by promoting escape from the endosomal compartments and traffic through the host Golgi network. Mechanistically, the C-terminus of L2 possesses a cell-penetrating peptide that protudes from the host endosome, interacts with host cytoplasmic retromer cargo and thereby mediates the capsid delivery to the host trans-Golgi network. Plays a role through its interaction with host dynein in the intracellular microtubule-dependent transport of viral capsid toward the nucleus. Mediates the viral genome import into the nucleus through binding to host importins. Once within the nucleus, L2 localizes viral genomes to host PML bodies in order to activate early gene expression for establishment of infection. Later on, promotes late gene expression by interacting with the viral E2 protein and by inhibiting its transcriptional activation functions. During virion assembly, encapsidates the genome by direct interaction with the viral DNA.</text>
</comment>
<comment type="subcellular location">
    <subcellularLocation>
        <location evidence="15">Virion</location>
    </subcellularLocation>
    <subcellularLocation>
        <location evidence="15">Host nucleus</location>
    </subcellularLocation>
</comment>
<comment type="similarity">
    <text evidence="15">Belongs to the papillomaviridae L2 protein family.</text>
</comment>
<dbReference type="Pfam" id="PF00513">
    <property type="entry name" value="Late_protein_L2"/>
    <property type="match status" value="1"/>
</dbReference>
<dbReference type="GO" id="GO:0046718">
    <property type="term" value="P:symbiont entry into host cell"/>
    <property type="evidence" value="ECO:0007669"/>
    <property type="project" value="UniProtKB-KW"/>
</dbReference>
<feature type="disulfide bond" evidence="15">
    <location>
        <begin position="21"/>
        <end position="27"/>
    </location>
</feature>
<dbReference type="GO" id="GO:0003677">
    <property type="term" value="F:DNA binding"/>
    <property type="evidence" value="ECO:0007669"/>
    <property type="project" value="UniProtKB-UniRule"/>
</dbReference>
<gene>
    <name evidence="15 16" type="primary">L2</name>
</gene>
<dbReference type="GO" id="GO:0075732">
    <property type="term" value="P:viral penetration into host nucleus"/>
    <property type="evidence" value="ECO:0007669"/>
    <property type="project" value="UniProtKB-KW"/>
</dbReference>
<keyword evidence="7 15" id="KW-0946">Virion</keyword>
<name>A0A2H4V8D4_9PAPI</name>
<feature type="short sequence motif" description="Nuclear localization signal" evidence="15">
    <location>
        <begin position="497"/>
        <end position="505"/>
    </location>
</feature>
<evidence type="ECO:0000256" key="1">
    <source>
        <dbReference type="ARBA" id="ARBA00022524"/>
    </source>
</evidence>
<organism evidence="16">
    <name type="scientific">Human papillomavirus type 212</name>
    <dbReference type="NCBI Taxonomy" id="2060136"/>
    <lineage>
        <taxon>Viruses</taxon>
        <taxon>Monodnaviria</taxon>
        <taxon>Shotokuvirae</taxon>
        <taxon>Cossaviricota</taxon>
        <taxon>Papovaviricetes</taxon>
        <taxon>Zurhausenvirales</taxon>
        <taxon>Papillomaviridae</taxon>
    </lineage>
</organism>
<keyword evidence="8 15" id="KW-0426">Late protein</keyword>
<dbReference type="GO" id="GO:0042025">
    <property type="term" value="C:host cell nucleus"/>
    <property type="evidence" value="ECO:0007669"/>
    <property type="project" value="UniProtKB-SubCell"/>
</dbReference>
<evidence type="ECO:0000256" key="11">
    <source>
        <dbReference type="ARBA" id="ARBA00023120"/>
    </source>
</evidence>
<dbReference type="GO" id="GO:0075521">
    <property type="term" value="P:microtubule-dependent intracellular transport of viral material towards nucleus"/>
    <property type="evidence" value="ECO:0007669"/>
    <property type="project" value="UniProtKB-UniRule"/>
</dbReference>
<keyword evidence="13 15" id="KW-1015">Disulfide bond</keyword>
<evidence type="ECO:0000256" key="14">
    <source>
        <dbReference type="ARBA" id="ARBA00023296"/>
    </source>
</evidence>
<keyword evidence="1 15" id="KW-1163">Viral penetration into host nucleus</keyword>
<evidence type="ECO:0000256" key="3">
    <source>
        <dbReference type="ARBA" id="ARBA00022561"/>
    </source>
</evidence>
<keyword evidence="2 15" id="KW-0597">Phosphoprotein</keyword>
<evidence type="ECO:0000256" key="12">
    <source>
        <dbReference type="ARBA" id="ARBA00023125"/>
    </source>
</evidence>
<dbReference type="EMBL" id="MF509817">
    <property type="protein sequence ID" value="AUB51259.1"/>
    <property type="molecule type" value="Genomic_DNA"/>
</dbReference>
<comment type="caution">
    <text evidence="15">Lacks conserved residue(s) required for the propagation of feature annotation.</text>
</comment>
<dbReference type="GO" id="GO:0019028">
    <property type="term" value="C:viral capsid"/>
    <property type="evidence" value="ECO:0007669"/>
    <property type="project" value="UniProtKB-UniRule"/>
</dbReference>
<evidence type="ECO:0000256" key="13">
    <source>
        <dbReference type="ARBA" id="ARBA00023157"/>
    </source>
</evidence>
<protein>
    <recommendedName>
        <fullName evidence="15">Minor capsid protein L2</fullName>
    </recommendedName>
</protein>
<evidence type="ECO:0000256" key="7">
    <source>
        <dbReference type="ARBA" id="ARBA00022844"/>
    </source>
</evidence>
<proteinExistence type="inferred from homology"/>
<evidence type="ECO:0000256" key="5">
    <source>
        <dbReference type="ARBA" id="ARBA00022581"/>
    </source>
</evidence>
<keyword evidence="6" id="KW-1040">Host Golgi apparatus</keyword>
<comment type="PTM">
    <text evidence="15">Highly phosphorylated.</text>
</comment>
<dbReference type="Proteomes" id="UP001236433">
    <property type="component" value="Segment"/>
</dbReference>
<keyword evidence="10" id="KW-1039">Host endosome</keyword>
<accession>A0A2H4V8D4</accession>
<evidence type="ECO:0000256" key="15">
    <source>
        <dbReference type="HAMAP-Rule" id="MF_04003"/>
    </source>
</evidence>
<dbReference type="GO" id="GO:0005198">
    <property type="term" value="F:structural molecule activity"/>
    <property type="evidence" value="ECO:0007669"/>
    <property type="project" value="UniProtKB-UniRule"/>
</dbReference>
<reference evidence="16" key="1">
    <citation type="submission" date="2017-07" db="EMBL/GenBank/DDBJ databases">
        <title>Characterisation of Six Novel Gammapapillomavirus Types Isolated From Penile Swabs.</title>
        <authorList>
            <person name="Murahwa A.T."/>
            <person name="Mbulawa Z.Z.A."/>
            <person name="Williamson A.-L."/>
            <person name="Meiring T.L."/>
        </authorList>
    </citation>
    <scope>NUCLEOTIDE SEQUENCE</scope>
    <source>
        <strain evidence="16">CT03_1</strain>
    </source>
</reference>
<keyword evidence="9 15" id="KW-1177">Microtubular inwards viral transport</keyword>
<evidence type="ECO:0000256" key="9">
    <source>
        <dbReference type="ARBA" id="ARBA00022952"/>
    </source>
</evidence>
<keyword evidence="3 15" id="KW-0167">Capsid protein</keyword>
<dbReference type="GO" id="GO:0043657">
    <property type="term" value="C:host cell"/>
    <property type="evidence" value="ECO:0007669"/>
    <property type="project" value="GOC"/>
</dbReference>
<evidence type="ECO:0000256" key="4">
    <source>
        <dbReference type="ARBA" id="ARBA00022562"/>
    </source>
</evidence>
<evidence type="ECO:0000313" key="16">
    <source>
        <dbReference type="EMBL" id="AUB51259.1"/>
    </source>
</evidence>
<keyword evidence="12 15" id="KW-0238">DNA-binding</keyword>
<sequence>MESVHPRRIKRDSVDNLYKQCAITGNCLPDVKDKVEGNTLADKLLKIFSSILFLGGLGIGTGRGAGGTLGYRPLAPSTPRVLPEGSIIRPTPPVDPIGPPDIIPIDAIDPAGSSIVPLQEAGGLPESGVVEEIPLVELGQPSVVSTSDPISDVSLPDSIPSVVTPTDDTAVAVLDISPAQPAPKRIAVEGRVKPYQLVHISALAASAPEGADINIFVDSHFDGEVIGGQYEEIPLEDLNNIAPPKTSTPQGFVPRIAQRARNFYARRVQQVPTTNIDFLGRPSRLVQFENPAFDAHDITLQFEQDLEQVLAAPDTDFQDIRKLSSVHYSEVQGRVRVSRLGTRGTIQTRSGVLIGEDVHFYYDLSTINDSSGAIELHPLGEHTGDITVVNELAESSFIDHIDNTNGDIEALLLDEQTEDFSNSHLILTGTSRQTTISLPTIPPGVSLKVFVDDIGNGLFVAYPIAYRPVDTPYIPLDPAIVLDVTSDTYYIHPSLLKKGRKRKHSDIF</sequence>
<evidence type="ECO:0000256" key="10">
    <source>
        <dbReference type="ARBA" id="ARBA00023046"/>
    </source>
</evidence>
<dbReference type="HAMAP" id="MF_04003">
    <property type="entry name" value="PPV_L2"/>
    <property type="match status" value="1"/>
</dbReference>
<keyword evidence="11 15" id="KW-1176">Cytoplasmic inwards viral transport</keyword>
<keyword evidence="4 15" id="KW-1048">Host nucleus</keyword>
<comment type="subunit">
    <text evidence="15">Interacts with major capsid protein L1. Interacts with E2; this interaction inhibits E2 transcriptional activity but not the DNA replication function E2. Interacts with host HSPA8; this interaction is required for L2 nuclear translocation. Interacts with host importins KPNB2 and KPNB3. Forms a complex with importin alpha2-beta1 heterodimers via interaction with the importin alpha2 adapter. Interacts with host DYNLT1; this interaction is essential for virus intracellular transport during entry. Interacts (via C-terminus) with host retromer subunits VPS35 AND VPS29.</text>
</comment>
<evidence type="ECO:0000256" key="8">
    <source>
        <dbReference type="ARBA" id="ARBA00022921"/>
    </source>
</evidence>
<dbReference type="InterPro" id="IPR000784">
    <property type="entry name" value="Late_L2"/>
</dbReference>
<evidence type="ECO:0000256" key="2">
    <source>
        <dbReference type="ARBA" id="ARBA00022553"/>
    </source>
</evidence>
<keyword evidence="14 15" id="KW-1160">Virus entry into host cell</keyword>
<keyword evidence="5 15" id="KW-0945">Host-virus interaction</keyword>